<feature type="region of interest" description="Disordered" evidence="1">
    <location>
        <begin position="158"/>
        <end position="202"/>
    </location>
</feature>
<sequence>MGGFGFPLQVRAILFPSHLPPLPQILFLLFPNTESSTPPSNPRSFPMSRQRKAAAATRDLLKLDAARVQKAGAAPMRNDAPAPAMRKLPGRPRAPPVPEQRSGASSPPRSFTDGSYFFNGSGGDFFGSPNRAPPNHGIRKLQILQHAKDSTTYVNVEDYEEGPGNEKEGEGEAQNSGDEIDEKPRPIGQKEAKKLKSAKSKDVEHIDLEELDKFGKIKDEQNANRLKVLEMQQKLSSEKSEQTRLAHLAAKEQKDAAVMQRDARKYELETRMFETYNHLLSMDVSVMSNEQKEDHASTLKCLKKKLFADK</sequence>
<dbReference type="Proteomes" id="UP000636709">
    <property type="component" value="Unassembled WGS sequence"/>
</dbReference>
<reference evidence="2" key="1">
    <citation type="submission" date="2020-07" db="EMBL/GenBank/DDBJ databases">
        <title>Genome sequence and genetic diversity analysis of an under-domesticated orphan crop, white fonio (Digitaria exilis).</title>
        <authorList>
            <person name="Bennetzen J.L."/>
            <person name="Chen S."/>
            <person name="Ma X."/>
            <person name="Wang X."/>
            <person name="Yssel A.E.J."/>
            <person name="Chaluvadi S.R."/>
            <person name="Johnson M."/>
            <person name="Gangashetty P."/>
            <person name="Hamidou F."/>
            <person name="Sanogo M.D."/>
            <person name="Zwaenepoel A."/>
            <person name="Wallace J."/>
            <person name="Van De Peer Y."/>
            <person name="Van Deynze A."/>
        </authorList>
    </citation>
    <scope>NUCLEOTIDE SEQUENCE</scope>
    <source>
        <tissue evidence="2">Leaves</tissue>
    </source>
</reference>
<accession>A0A835CDY4</accession>
<comment type="caution">
    <text evidence="2">The sequence shown here is derived from an EMBL/GenBank/DDBJ whole genome shotgun (WGS) entry which is preliminary data.</text>
</comment>
<organism evidence="2 3">
    <name type="scientific">Digitaria exilis</name>
    <dbReference type="NCBI Taxonomy" id="1010633"/>
    <lineage>
        <taxon>Eukaryota</taxon>
        <taxon>Viridiplantae</taxon>
        <taxon>Streptophyta</taxon>
        <taxon>Embryophyta</taxon>
        <taxon>Tracheophyta</taxon>
        <taxon>Spermatophyta</taxon>
        <taxon>Magnoliopsida</taxon>
        <taxon>Liliopsida</taxon>
        <taxon>Poales</taxon>
        <taxon>Poaceae</taxon>
        <taxon>PACMAD clade</taxon>
        <taxon>Panicoideae</taxon>
        <taxon>Panicodae</taxon>
        <taxon>Paniceae</taxon>
        <taxon>Anthephorinae</taxon>
        <taxon>Digitaria</taxon>
    </lineage>
</organism>
<protein>
    <recommendedName>
        <fullName evidence="4">No apical meristem-associated C-terminal domain-containing protein</fullName>
    </recommendedName>
</protein>
<evidence type="ECO:0008006" key="4">
    <source>
        <dbReference type="Google" id="ProtNLM"/>
    </source>
</evidence>
<keyword evidence="3" id="KW-1185">Reference proteome</keyword>
<feature type="region of interest" description="Disordered" evidence="1">
    <location>
        <begin position="36"/>
        <end position="56"/>
    </location>
</feature>
<feature type="compositionally biased region" description="Basic and acidic residues" evidence="1">
    <location>
        <begin position="182"/>
        <end position="202"/>
    </location>
</feature>
<dbReference type="OrthoDB" id="676833at2759"/>
<dbReference type="PANTHER" id="PTHR45224:SF3">
    <property type="entry name" value="OS11G0506300 PROTEIN"/>
    <property type="match status" value="1"/>
</dbReference>
<proteinExistence type="predicted"/>
<gene>
    <name evidence="2" type="ORF">HU200_021913</name>
</gene>
<dbReference type="EMBL" id="JACEFO010001669">
    <property type="protein sequence ID" value="KAF8722788.1"/>
    <property type="molecule type" value="Genomic_DNA"/>
</dbReference>
<feature type="compositionally biased region" description="Polar residues" evidence="1">
    <location>
        <begin position="102"/>
        <end position="113"/>
    </location>
</feature>
<dbReference type="PANTHER" id="PTHR45224">
    <property type="entry name" value="OS01G0527900 PROTEIN-RELATED"/>
    <property type="match status" value="1"/>
</dbReference>
<evidence type="ECO:0000313" key="2">
    <source>
        <dbReference type="EMBL" id="KAF8722788.1"/>
    </source>
</evidence>
<feature type="region of interest" description="Disordered" evidence="1">
    <location>
        <begin position="70"/>
        <end position="116"/>
    </location>
</feature>
<evidence type="ECO:0000256" key="1">
    <source>
        <dbReference type="SAM" id="MobiDB-lite"/>
    </source>
</evidence>
<dbReference type="AlphaFoldDB" id="A0A835CDY4"/>
<name>A0A835CDY4_9POAL</name>
<evidence type="ECO:0000313" key="3">
    <source>
        <dbReference type="Proteomes" id="UP000636709"/>
    </source>
</evidence>